<organism evidence="2 3">
    <name type="scientific">Pseudovibrio exalbescens</name>
    <dbReference type="NCBI Taxonomy" id="197461"/>
    <lineage>
        <taxon>Bacteria</taxon>
        <taxon>Pseudomonadati</taxon>
        <taxon>Pseudomonadota</taxon>
        <taxon>Alphaproteobacteria</taxon>
        <taxon>Hyphomicrobiales</taxon>
        <taxon>Stappiaceae</taxon>
        <taxon>Pseudovibrio</taxon>
    </lineage>
</organism>
<sequence length="808" mass="91173">MVVRHAGFAFDRLTALRMNKTANELDVLVALELEREQLKAKLLATGFVSAVDRVKNDKAELKRLSRARTKVGRGTFDRMALAAWGDSQSDEEFAEQLSAFAQLTEQIRDAQRIAQDAFESERPLTTQTIRQLYAEDPWLAEAIYISNPDLYEKSFKRLVEGRERRKAQERRLALYLHRFCAKNETASFFGPMNYGVFNADHKEPVRIRKNGKKLSERRVYYSFWMVEALAKTIAADPKVSAGLPVRLHPLLVLQTEGDAPSASFAGTPLKLPARVLEAFQQVETCSSLEELRKAIGDERLLDKILGRFVLAEISLPSTVFNPMATLEQMLREMPLESGARETWLPVLSHLNVELERLAGADVDTRAHITREIEQFFTKVTGVEARRKGGETYADRTLMYEECSGTLDEFSFNTSFTEQMMERLQPVLKLLTIYGHVGHRSNLERARLAFDQIAEGRTRIPYLEFISGIDALENSGALPDAGADVRGFLAQLSALVKERQQDGVSRLRAEDFTQFAHLDTGLAVHTSPDLMLCAPTQQDLSDGRYQIVMGEVHQFLAMWGSQFLFHHDAKSVRRRVEDHIGQLDGYGNLATVLNARRHKGLINDGFPGTFIELTGLAGEGTDRVAIRDLDVVRIAETTDPVLHLVSRKDGRQFNLYHAGDDKLHLWAFSVPPLAAPPVRFEGYTPRILVGDVVFQRARWEVTRKELLDNLHEPNELQIMLALRRVCRRNGIPNLSFVRVPSEKKPLFLDLDNVNACASVIQALGEDERLTFVEMLPNDKELWLSDAEGSYSVEIRGTCVRPRVETGLAS</sequence>
<evidence type="ECO:0000259" key="1">
    <source>
        <dbReference type="Pfam" id="PF04738"/>
    </source>
</evidence>
<evidence type="ECO:0000313" key="2">
    <source>
        <dbReference type="EMBL" id="OKL43375.1"/>
    </source>
</evidence>
<comment type="caution">
    <text evidence="2">The sequence shown here is derived from an EMBL/GenBank/DDBJ whole genome shotgun (WGS) entry which is preliminary data.</text>
</comment>
<dbReference type="InterPro" id="IPR006827">
    <property type="entry name" value="Lant_deHydtase_N"/>
</dbReference>
<feature type="domain" description="Lantibiotic dehydratase N-terminal" evidence="1">
    <location>
        <begin position="135"/>
        <end position="252"/>
    </location>
</feature>
<proteinExistence type="predicted"/>
<dbReference type="AlphaFoldDB" id="A0A1U7JF95"/>
<protein>
    <recommendedName>
        <fullName evidence="1">Lantibiotic dehydratase N-terminal domain-containing protein</fullName>
    </recommendedName>
</protein>
<dbReference type="Proteomes" id="UP000185783">
    <property type="component" value="Unassembled WGS sequence"/>
</dbReference>
<name>A0A1U7JF95_9HYPH</name>
<keyword evidence="3" id="KW-1185">Reference proteome</keyword>
<dbReference type="STRING" id="197461.A3843_14225"/>
<gene>
    <name evidence="2" type="ORF">A3843_14225</name>
</gene>
<accession>A0A1U7JF95</accession>
<reference evidence="2 3" key="1">
    <citation type="submission" date="2016-03" db="EMBL/GenBank/DDBJ databases">
        <title>Genome sequence of Nesiotobacter sp. nov., a moderately halophilic alphaproteobacterium isolated from the Yellow Sea, China.</title>
        <authorList>
            <person name="Zhang G."/>
            <person name="Zhang R."/>
        </authorList>
    </citation>
    <scope>NUCLEOTIDE SEQUENCE [LARGE SCALE GENOMIC DNA]</scope>
    <source>
        <strain evidence="2 3">WB1-6</strain>
    </source>
</reference>
<evidence type="ECO:0000313" key="3">
    <source>
        <dbReference type="Proteomes" id="UP000185783"/>
    </source>
</evidence>
<dbReference type="EMBL" id="LVVZ01000020">
    <property type="protein sequence ID" value="OKL43375.1"/>
    <property type="molecule type" value="Genomic_DNA"/>
</dbReference>
<dbReference type="Pfam" id="PF04738">
    <property type="entry name" value="Lant_dehydr_N"/>
    <property type="match status" value="1"/>
</dbReference>